<sequence length="111" mass="11729">MDVSFVDGRLARECNSSARLRARWGDLWTSVARRLLQIAAAARVADLALLPYAQLSGAQEPGTYDVTFGEGIMIRLVAVDDNGNPVATEAGGASVVEIQIVSISAARKKAA</sequence>
<protein>
    <submittedName>
        <fullName evidence="1">Uncharacterized protein</fullName>
    </submittedName>
</protein>
<gene>
    <name evidence="1" type="ORF">ACFFIA_24515</name>
</gene>
<keyword evidence="2" id="KW-1185">Reference proteome</keyword>
<organism evidence="1 2">
    <name type="scientific">Phytohabitans kaempferiae</name>
    <dbReference type="NCBI Taxonomy" id="1620943"/>
    <lineage>
        <taxon>Bacteria</taxon>
        <taxon>Bacillati</taxon>
        <taxon>Actinomycetota</taxon>
        <taxon>Actinomycetes</taxon>
        <taxon>Micromonosporales</taxon>
        <taxon>Micromonosporaceae</taxon>
    </lineage>
</organism>
<name>A0ABV6M7Z1_9ACTN</name>
<proteinExistence type="predicted"/>
<accession>A0ABV6M7Z1</accession>
<comment type="caution">
    <text evidence="1">The sequence shown here is derived from an EMBL/GenBank/DDBJ whole genome shotgun (WGS) entry which is preliminary data.</text>
</comment>
<dbReference type="RefSeq" id="WP_377254172.1">
    <property type="nucleotide sequence ID" value="NZ_JBHLUH010000052.1"/>
</dbReference>
<reference evidence="1 2" key="1">
    <citation type="submission" date="2024-09" db="EMBL/GenBank/DDBJ databases">
        <authorList>
            <person name="Sun Q."/>
            <person name="Mori K."/>
        </authorList>
    </citation>
    <scope>NUCLEOTIDE SEQUENCE [LARGE SCALE GENOMIC DNA]</scope>
    <source>
        <strain evidence="1 2">TBRC 3947</strain>
    </source>
</reference>
<dbReference type="EMBL" id="JBHLUH010000052">
    <property type="protein sequence ID" value="MFC0530832.1"/>
    <property type="molecule type" value="Genomic_DNA"/>
</dbReference>
<evidence type="ECO:0000313" key="2">
    <source>
        <dbReference type="Proteomes" id="UP001589867"/>
    </source>
</evidence>
<evidence type="ECO:0000313" key="1">
    <source>
        <dbReference type="EMBL" id="MFC0530832.1"/>
    </source>
</evidence>
<dbReference type="Proteomes" id="UP001589867">
    <property type="component" value="Unassembled WGS sequence"/>
</dbReference>